<feature type="transmembrane region" description="Helical" evidence="2">
    <location>
        <begin position="214"/>
        <end position="232"/>
    </location>
</feature>
<accession>A0A0S4J1L0</accession>
<evidence type="ECO:0000313" key="3">
    <source>
        <dbReference type="EMBL" id="CUG82418.1"/>
    </source>
</evidence>
<feature type="region of interest" description="Disordered" evidence="1">
    <location>
        <begin position="1220"/>
        <end position="1240"/>
    </location>
</feature>
<feature type="transmembrane region" description="Helical" evidence="2">
    <location>
        <begin position="279"/>
        <end position="300"/>
    </location>
</feature>
<feature type="region of interest" description="Disordered" evidence="1">
    <location>
        <begin position="11"/>
        <end position="62"/>
    </location>
</feature>
<gene>
    <name evidence="3" type="ORF">BSAL_87115</name>
</gene>
<feature type="compositionally biased region" description="Polar residues" evidence="1">
    <location>
        <begin position="1120"/>
        <end position="1130"/>
    </location>
</feature>
<evidence type="ECO:0000313" key="4">
    <source>
        <dbReference type="Proteomes" id="UP000051952"/>
    </source>
</evidence>
<organism evidence="3 4">
    <name type="scientific">Bodo saltans</name>
    <name type="common">Flagellated protozoan</name>
    <dbReference type="NCBI Taxonomy" id="75058"/>
    <lineage>
        <taxon>Eukaryota</taxon>
        <taxon>Discoba</taxon>
        <taxon>Euglenozoa</taxon>
        <taxon>Kinetoplastea</taxon>
        <taxon>Metakinetoplastina</taxon>
        <taxon>Eubodonida</taxon>
        <taxon>Bodonidae</taxon>
        <taxon>Bodo</taxon>
    </lineage>
</organism>
<feature type="region of interest" description="Disordered" evidence="1">
    <location>
        <begin position="624"/>
        <end position="656"/>
    </location>
</feature>
<sequence length="1271" mass="137342">MDEFSFDVLRSPTDGDHQDLLRVNVPPPPPSNWNSQSKPVQSWIGGGKGRNGSSRSDGTLRHSFPRESDPFLRYLDAEVEALYLVFFYSDRQMPHLVVGFLAFFGVVGTLFSSARSSPLISKILLASGALVELVCIFMIHQNRNQLDALTATSSSANDDGKPEPVLATNTAPTPPTAVSDLIPSSTEATVAAASIRAARENANIRDNAKVHERIVVVAVTTIVVFTMGLYLGKVDCYFYEDATPELISICRNAMGIEGVVAAPALVTLSMIPMRSVAQIATLVVVLIFYFVSWIIGEAAFAETTVTYKVSAAVFVVSTTILTCVTGNRWDSEQRNDFEVLLGLIQRKESTERLAEYVQTVADSVLPSSLVNRISRGVKVRDVRHQAAVAVVSVMSIAAAERRAPSFGVLESSAEFVCALHCTKSMLDKCLERLVDARHEHNKLIEIVKTHSVGDEYCLTAYPSSSNSASDYAPLRTRLGLIVSAASVLKQFGEIIQRQFELVARMGYARSSINTHQPDIIADQVVCVLHKLQLFLAAAMDVGEVVIATVGTVHNVVAIGQPVEWARTQVASTLPPLASPVSSYSCPTSHIICVAGGEICPYLVLSHSTAFSRASGVVTPAAVEDTASSSSNSRGNFAGRASTNLQGSSTGNANPLLRPSVASSPAAIAASKSTSATIVSMMDAPAGLSLSNHNNDYIGGSTARTNSRTKMSTVRTLAMRLNETKPASLVIRRRLFFQYAFESPDMESQFSKHVATADESQRTVLEFVNAFFIACCFIVASAIEQDPLRVGNSSLVWSILAAVVAGCAVPLISVVGKSASWPGRVLELIWLVLIALAIWFAGYGSFIAHSEVLIAPVLFRLVVMREKKFLLVSSLLTTLIMGGFLIYITVHNFGSGRPVILTCGSLIIQSVAAVVALLLVERFQRVRFSITQELTVVDQALKEATLLLDDMLKKMFPSASIQRLISLRHLQSMKMIAAREGGDVETSFSRFLGDRLSDRKATGAQNPLATPSSLKVALHGSYFATATRDMAVCALSLRPACPPNADNVTSSTLCRLQAMDDECNFLSQLSAQYQHSVVLTKVCGDIAYVCLDTGDTQCQPTEEVFVLTTAITRYMKESRQRQLSGDHANSNESDERRTVGESDESTTDTRSQVLVEVAGAIAFGPLTGALLGTAVLSYEFLGPAILQCKAAASALPAWGCIMTESAVNMYRWHVRYTLTPTSHDERNNSVNPDESEPQPSWEAKSMLKAPVICASAPHWFSGIGQQTFFTLS</sequence>
<evidence type="ECO:0000256" key="2">
    <source>
        <dbReference type="SAM" id="Phobius"/>
    </source>
</evidence>
<feature type="transmembrane region" description="Helical" evidence="2">
    <location>
        <begin position="868"/>
        <end position="886"/>
    </location>
</feature>
<feature type="region of interest" description="Disordered" evidence="1">
    <location>
        <begin position="1117"/>
        <end position="1149"/>
    </location>
</feature>
<feature type="transmembrane region" description="Helical" evidence="2">
    <location>
        <begin position="794"/>
        <end position="815"/>
    </location>
</feature>
<name>A0A0S4J1L0_BODSA</name>
<feature type="compositionally biased region" description="Polar residues" evidence="1">
    <location>
        <begin position="625"/>
        <end position="652"/>
    </location>
</feature>
<feature type="transmembrane region" description="Helical" evidence="2">
    <location>
        <begin position="827"/>
        <end position="847"/>
    </location>
</feature>
<proteinExistence type="predicted"/>
<feature type="transmembrane region" description="Helical" evidence="2">
    <location>
        <begin position="763"/>
        <end position="782"/>
    </location>
</feature>
<dbReference type="VEuPathDB" id="TriTrypDB:BSAL_87115"/>
<feature type="transmembrane region" description="Helical" evidence="2">
    <location>
        <begin position="119"/>
        <end position="139"/>
    </location>
</feature>
<dbReference type="EMBL" id="CYKH01001076">
    <property type="protein sequence ID" value="CUG82418.1"/>
    <property type="molecule type" value="Genomic_DNA"/>
</dbReference>
<keyword evidence="2 3" id="KW-0812">Transmembrane</keyword>
<keyword evidence="2" id="KW-1133">Transmembrane helix</keyword>
<dbReference type="AlphaFoldDB" id="A0A0S4J1L0"/>
<evidence type="ECO:0000256" key="1">
    <source>
        <dbReference type="SAM" id="MobiDB-lite"/>
    </source>
</evidence>
<protein>
    <submittedName>
        <fullName evidence="3">Transmembrane protein, putative</fullName>
    </submittedName>
</protein>
<reference evidence="4" key="1">
    <citation type="submission" date="2015-09" db="EMBL/GenBank/DDBJ databases">
        <authorList>
            <consortium name="Pathogen Informatics"/>
        </authorList>
    </citation>
    <scope>NUCLEOTIDE SEQUENCE [LARGE SCALE GENOMIC DNA]</scope>
    <source>
        <strain evidence="4">Lake Konstanz</strain>
    </source>
</reference>
<dbReference type="Proteomes" id="UP000051952">
    <property type="component" value="Unassembled WGS sequence"/>
</dbReference>
<keyword evidence="2" id="KW-0472">Membrane</keyword>
<feature type="transmembrane region" description="Helical" evidence="2">
    <location>
        <begin position="96"/>
        <end position="113"/>
    </location>
</feature>
<feature type="transmembrane region" description="Helical" evidence="2">
    <location>
        <begin position="898"/>
        <end position="919"/>
    </location>
</feature>
<keyword evidence="4" id="KW-1185">Reference proteome</keyword>